<dbReference type="GeneID" id="18927723"/>
<organism evidence="7">
    <name type="scientific">Melampsora larici-populina (strain 98AG31 / pathotype 3-4-7)</name>
    <name type="common">Poplar leaf rust fungus</name>
    <dbReference type="NCBI Taxonomy" id="747676"/>
    <lineage>
        <taxon>Eukaryota</taxon>
        <taxon>Fungi</taxon>
        <taxon>Dikarya</taxon>
        <taxon>Basidiomycota</taxon>
        <taxon>Pucciniomycotina</taxon>
        <taxon>Pucciniomycetes</taxon>
        <taxon>Pucciniales</taxon>
        <taxon>Melampsoraceae</taxon>
        <taxon>Melampsora</taxon>
    </lineage>
</organism>
<gene>
    <name evidence="6" type="ORF">MELLADRAFT_38516</name>
</gene>
<feature type="transmembrane region" description="Helical" evidence="5">
    <location>
        <begin position="324"/>
        <end position="345"/>
    </location>
</feature>
<dbReference type="InterPro" id="IPR036259">
    <property type="entry name" value="MFS_trans_sf"/>
</dbReference>
<dbReference type="RefSeq" id="XP_007414142.1">
    <property type="nucleotide sequence ID" value="XM_007414080.1"/>
</dbReference>
<dbReference type="AlphaFoldDB" id="F4RYE1"/>
<keyword evidence="3 5" id="KW-1133">Transmembrane helix</keyword>
<protein>
    <recommendedName>
        <fullName evidence="8">Major facilitator superfamily (MFS) profile domain-containing protein</fullName>
    </recommendedName>
</protein>
<dbReference type="EMBL" id="GL883130">
    <property type="protein sequence ID" value="EGG02453.1"/>
    <property type="molecule type" value="Genomic_DNA"/>
</dbReference>
<dbReference type="PANTHER" id="PTHR23294">
    <property type="entry name" value="ET TRANSLATION PRODUCT-RELATED"/>
    <property type="match status" value="1"/>
</dbReference>
<sequence length="480" mass="53189">MTDGQEKDTLSDRSPSKTKLNEEVLAPTCKIGYRHPLIQIVIVSIVCFCCPGMYNSITGLGGGGQLDATAADNATFALCATFAIVAFFSGSIVNKLGPKLSMTIGCTGYTFFIGSYVYYNHTQQSNVVIAAGAFLGLSAALLWTAQGALMLAYSTEATKGRYIAMFWFIYNLGAVLGDAIALGRNRTSTADTPVPDSIYIVFICITICGIASTFALTDPSTVRRANGEHVVLQKSLSWKSEFEGMAQTLTKDPMVLLLFPFFWASTWFYTYLFNDFNLALFNLRTRSLNALLYWISQLVGSTFLGCCLDFSSKYELFQSGRRRGFLGWGLLAAVLFGTWGGGWVVQKDFDRDSVILKMDWSDNQYTGRVILYIFYGIMDAMWQTYAYWVMAAFSNDPRTLASLVGFYKGIQAAGAAVIYQVDAKGVSYKTIFLSSWALLALGIVCLLPVLFLRIKVNFYNENFWSASHRKSTTNCVIIYF</sequence>
<accession>F4RYE1</accession>
<reference evidence="7" key="1">
    <citation type="journal article" date="2011" name="Proc. Natl. Acad. Sci. U.S.A.">
        <title>Obligate biotrophy features unraveled by the genomic analysis of rust fungi.</title>
        <authorList>
            <person name="Duplessis S."/>
            <person name="Cuomo C.A."/>
            <person name="Lin Y.-C."/>
            <person name="Aerts A."/>
            <person name="Tisserant E."/>
            <person name="Veneault-Fourrey C."/>
            <person name="Joly D.L."/>
            <person name="Hacquard S."/>
            <person name="Amselem J."/>
            <person name="Cantarel B.L."/>
            <person name="Chiu R."/>
            <person name="Coutinho P.M."/>
            <person name="Feau N."/>
            <person name="Field M."/>
            <person name="Frey P."/>
            <person name="Gelhaye E."/>
            <person name="Goldberg J."/>
            <person name="Grabherr M.G."/>
            <person name="Kodira C.D."/>
            <person name="Kohler A."/>
            <person name="Kuees U."/>
            <person name="Lindquist E.A."/>
            <person name="Lucas S.M."/>
            <person name="Mago R."/>
            <person name="Mauceli E."/>
            <person name="Morin E."/>
            <person name="Murat C."/>
            <person name="Pangilinan J.L."/>
            <person name="Park R."/>
            <person name="Pearson M."/>
            <person name="Quesneville H."/>
            <person name="Rouhier N."/>
            <person name="Sakthikumar S."/>
            <person name="Salamov A.A."/>
            <person name="Schmutz J."/>
            <person name="Selles B."/>
            <person name="Shapiro H."/>
            <person name="Tanguay P."/>
            <person name="Tuskan G.A."/>
            <person name="Henrissat B."/>
            <person name="Van de Peer Y."/>
            <person name="Rouze P."/>
            <person name="Ellis J.G."/>
            <person name="Dodds P.N."/>
            <person name="Schein J.E."/>
            <person name="Zhong S."/>
            <person name="Hamelin R.C."/>
            <person name="Grigoriev I.V."/>
            <person name="Szabo L.J."/>
            <person name="Martin F."/>
        </authorList>
    </citation>
    <scope>NUCLEOTIDE SEQUENCE [LARGE SCALE GENOMIC DNA]</scope>
    <source>
        <strain evidence="7">98AG31 / pathotype 3-4-7</strain>
    </source>
</reference>
<dbReference type="FunCoup" id="F4RYE1">
    <property type="interactions" value="2"/>
</dbReference>
<comment type="subcellular location">
    <subcellularLocation>
        <location evidence="1">Membrane</location>
        <topology evidence="1">Multi-pass membrane protein</topology>
    </subcellularLocation>
</comment>
<keyword evidence="7" id="KW-1185">Reference proteome</keyword>
<evidence type="ECO:0000256" key="3">
    <source>
        <dbReference type="ARBA" id="ARBA00022989"/>
    </source>
</evidence>
<dbReference type="KEGG" id="mlr:MELLADRAFT_38516"/>
<evidence type="ECO:0000256" key="4">
    <source>
        <dbReference type="ARBA" id="ARBA00023136"/>
    </source>
</evidence>
<feature type="transmembrane region" description="Helical" evidence="5">
    <location>
        <begin position="197"/>
        <end position="216"/>
    </location>
</feature>
<proteinExistence type="predicted"/>
<dbReference type="Proteomes" id="UP000001072">
    <property type="component" value="Unassembled WGS sequence"/>
</dbReference>
<dbReference type="InterPro" id="IPR010291">
    <property type="entry name" value="Ion_channel_UNC-93"/>
</dbReference>
<dbReference type="SUPFAM" id="SSF103473">
    <property type="entry name" value="MFS general substrate transporter"/>
    <property type="match status" value="1"/>
</dbReference>
<dbReference type="HOGENOM" id="CLU_030884_1_2_1"/>
<dbReference type="eggNOG" id="KOG3098">
    <property type="taxonomic scope" value="Eukaryota"/>
</dbReference>
<feature type="transmembrane region" description="Helical" evidence="5">
    <location>
        <begin position="100"/>
        <end position="119"/>
    </location>
</feature>
<evidence type="ECO:0000256" key="2">
    <source>
        <dbReference type="ARBA" id="ARBA00022692"/>
    </source>
</evidence>
<keyword evidence="2 5" id="KW-0812">Transmembrane</keyword>
<evidence type="ECO:0000256" key="5">
    <source>
        <dbReference type="SAM" id="Phobius"/>
    </source>
</evidence>
<dbReference type="InterPro" id="IPR051617">
    <property type="entry name" value="UNC-93-like_regulator"/>
</dbReference>
<dbReference type="GO" id="GO:0016020">
    <property type="term" value="C:membrane"/>
    <property type="evidence" value="ECO:0007669"/>
    <property type="project" value="UniProtKB-SubCell"/>
</dbReference>
<evidence type="ECO:0000313" key="7">
    <source>
        <dbReference type="Proteomes" id="UP000001072"/>
    </source>
</evidence>
<feature type="transmembrane region" description="Helical" evidence="5">
    <location>
        <begin position="365"/>
        <end position="388"/>
    </location>
</feature>
<dbReference type="PANTHER" id="PTHR23294:SF59">
    <property type="entry name" value="UNC93-LIKE PROTEIN C922.05C"/>
    <property type="match status" value="1"/>
</dbReference>
<dbReference type="InParanoid" id="F4RYE1"/>
<name>F4RYE1_MELLP</name>
<dbReference type="VEuPathDB" id="FungiDB:MELLADRAFT_38516"/>
<dbReference type="OrthoDB" id="196103at2759"/>
<evidence type="ECO:0008006" key="8">
    <source>
        <dbReference type="Google" id="ProtNLM"/>
    </source>
</evidence>
<keyword evidence="4 5" id="KW-0472">Membrane</keyword>
<dbReference type="Gene3D" id="1.20.1250.20">
    <property type="entry name" value="MFS general substrate transporter like domains"/>
    <property type="match status" value="1"/>
</dbReference>
<evidence type="ECO:0000256" key="1">
    <source>
        <dbReference type="ARBA" id="ARBA00004141"/>
    </source>
</evidence>
<feature type="transmembrane region" description="Helical" evidence="5">
    <location>
        <begin position="292"/>
        <end position="312"/>
    </location>
</feature>
<feature type="transmembrane region" description="Helical" evidence="5">
    <location>
        <begin position="254"/>
        <end position="272"/>
    </location>
</feature>
<feature type="transmembrane region" description="Helical" evidence="5">
    <location>
        <begin position="431"/>
        <end position="452"/>
    </location>
</feature>
<feature type="transmembrane region" description="Helical" evidence="5">
    <location>
        <begin position="74"/>
        <end position="93"/>
    </location>
</feature>
<feature type="transmembrane region" description="Helical" evidence="5">
    <location>
        <begin position="37"/>
        <end position="54"/>
    </location>
</feature>
<evidence type="ECO:0000313" key="6">
    <source>
        <dbReference type="EMBL" id="EGG02453.1"/>
    </source>
</evidence>
<dbReference type="Pfam" id="PF05978">
    <property type="entry name" value="UNC-93"/>
    <property type="match status" value="1"/>
</dbReference>
<feature type="transmembrane region" description="Helical" evidence="5">
    <location>
        <begin position="400"/>
        <end position="419"/>
    </location>
</feature>
<feature type="transmembrane region" description="Helical" evidence="5">
    <location>
        <begin position="125"/>
        <end position="151"/>
    </location>
</feature>
<feature type="transmembrane region" description="Helical" evidence="5">
    <location>
        <begin position="163"/>
        <end position="182"/>
    </location>
</feature>